<feature type="compositionally biased region" description="Low complexity" evidence="1">
    <location>
        <begin position="34"/>
        <end position="75"/>
    </location>
</feature>
<proteinExistence type="predicted"/>
<dbReference type="AlphaFoldDB" id="A0AAD7QZ10"/>
<name>A0AAD7QZ10_9ASCO</name>
<protein>
    <submittedName>
        <fullName evidence="2">HbrB-like-domain-containing protein</fullName>
    </submittedName>
</protein>
<feature type="region of interest" description="Disordered" evidence="1">
    <location>
        <begin position="497"/>
        <end position="517"/>
    </location>
</feature>
<comment type="caution">
    <text evidence="2">The sequence shown here is derived from an EMBL/GenBank/DDBJ whole genome shotgun (WGS) entry which is preliminary data.</text>
</comment>
<feature type="compositionally biased region" description="Low complexity" evidence="1">
    <location>
        <begin position="386"/>
        <end position="403"/>
    </location>
</feature>
<feature type="compositionally biased region" description="Low complexity" evidence="1">
    <location>
        <begin position="303"/>
        <end position="324"/>
    </location>
</feature>
<evidence type="ECO:0000313" key="3">
    <source>
        <dbReference type="Proteomes" id="UP001217417"/>
    </source>
</evidence>
<feature type="region of interest" description="Disordered" evidence="1">
    <location>
        <begin position="465"/>
        <end position="485"/>
    </location>
</feature>
<gene>
    <name evidence="2" type="ORF">POJ06DRAFT_243282</name>
</gene>
<dbReference type="InterPro" id="IPR013745">
    <property type="entry name" value="Bit61/PRR5"/>
</dbReference>
<dbReference type="PANTHER" id="PTHR32428:SF2">
    <property type="entry name" value="TARGET OF RAPAMYCIN COMPLEX 2 SUBUNIT BIT61-RELATED"/>
    <property type="match status" value="1"/>
</dbReference>
<dbReference type="EMBL" id="JARPMG010000001">
    <property type="protein sequence ID" value="KAJ8103980.1"/>
    <property type="molecule type" value="Genomic_DNA"/>
</dbReference>
<evidence type="ECO:0000256" key="1">
    <source>
        <dbReference type="SAM" id="MobiDB-lite"/>
    </source>
</evidence>
<dbReference type="GeneID" id="80881504"/>
<reference evidence="2" key="1">
    <citation type="submission" date="2023-03" db="EMBL/GenBank/DDBJ databases">
        <title>Near-Complete genome sequence of Lipomyces tetrasporous NRRL Y-64009, an oleaginous yeast capable of growing on lignocellulosic hydrolysates.</title>
        <authorList>
            <consortium name="Lawrence Berkeley National Laboratory"/>
            <person name="Jagtap S.S."/>
            <person name="Liu J.-J."/>
            <person name="Walukiewicz H.E."/>
            <person name="Pangilinan J."/>
            <person name="Lipzen A."/>
            <person name="Ahrendt S."/>
            <person name="Koriabine M."/>
            <person name="Cobaugh K."/>
            <person name="Salamov A."/>
            <person name="Yoshinaga Y."/>
            <person name="Ng V."/>
            <person name="Daum C."/>
            <person name="Grigoriev I.V."/>
            <person name="Slininger P.J."/>
            <person name="Dien B.S."/>
            <person name="Jin Y.-S."/>
            <person name="Rao C.V."/>
        </authorList>
    </citation>
    <scope>NUCLEOTIDE SEQUENCE</scope>
    <source>
        <strain evidence="2">NRRL Y-64009</strain>
    </source>
</reference>
<sequence length="778" mass="82508">MAKATEIMTSTPTDGLDPTPLHPSNASPASIGFSPSRRSSRTSSLLRPRSASSSSISSTSSQPISPAPGGLSSPGSASSLFIPSFTSTYHAHSHVGGYMHSEVASGSSVSMVPVIQEAVVTSEPGTPDEIGIAEHGQDEDSLSESEADSASASIPPMSRRGSYADGVDLTHQQSLESSTDSLTTLGSTAGPLVSTASNGSVAPSFSAVSATNVVPRRMVPPLATTKFTSLSQQYSSSHASTAASVTHARHGLSSLRRNSTSSHNNTSAVSLILENSAPVGASWKSRANKLRKKGSSTSLASITGKSKNSSSATGSSSTAGAFGARTREHSGLSKSRFFFLQPKHSAPPPPPPPPPPILTGGPRQQPHHSKVPLSESATGAGGGSSGSSSASSTASLSSTPSNAIGQNSLASASQQTLFVPTSKLHANGEGVGSERHHKPRKSPLSPLDGRPSLTLDVRRLSISSQASPPSYYSYPSTTTLTGTTDKQHKHHLLLRPRKDSHPGTILSSSSSNSKLTSDAGSIYSFNPASPAYASYTPYGLQKSISALDVKAMSYKDINKIGEQALEDVWPFLCARVTPLFTGDGLRVPVEDLNKLVLLHAKRRISERDPGTLINDVRDVLRLGISAIDPAPQVQSVTDNVLVEHVADLWHFFQASVLPYIQAVFVPLQLEFKGVGSVMSREQATKFWERQKVQPTKFNNIKIMALVSFRDWIVLPLYLRLKHAFSATSMFLTKDTCPRLVQCMGLLSSINSGDEKQQRVDELARLVRKLWIDSKLQHL</sequence>
<dbReference type="Pfam" id="PF08539">
    <property type="entry name" value="HbrB"/>
    <property type="match status" value="1"/>
</dbReference>
<feature type="compositionally biased region" description="Low complexity" evidence="1">
    <location>
        <begin position="465"/>
        <end position="484"/>
    </location>
</feature>
<dbReference type="GO" id="GO:0038203">
    <property type="term" value="P:TORC2 signaling"/>
    <property type="evidence" value="ECO:0007669"/>
    <property type="project" value="TreeGrafter"/>
</dbReference>
<dbReference type="GO" id="GO:0031932">
    <property type="term" value="C:TORC2 complex"/>
    <property type="evidence" value="ECO:0007669"/>
    <property type="project" value="TreeGrafter"/>
</dbReference>
<accession>A0AAD7QZ10</accession>
<feature type="compositionally biased region" description="Acidic residues" evidence="1">
    <location>
        <begin position="137"/>
        <end position="147"/>
    </location>
</feature>
<feature type="region of interest" description="Disordered" evidence="1">
    <location>
        <begin position="285"/>
        <end position="327"/>
    </location>
</feature>
<dbReference type="PANTHER" id="PTHR32428">
    <property type="entry name" value="TARGET OF RAPAMYCIN COMPLEX 2 SUBUNIT BIT61-RELATED"/>
    <property type="match status" value="1"/>
</dbReference>
<keyword evidence="3" id="KW-1185">Reference proteome</keyword>
<organism evidence="2 3">
    <name type="scientific">Lipomyces tetrasporus</name>
    <dbReference type="NCBI Taxonomy" id="54092"/>
    <lineage>
        <taxon>Eukaryota</taxon>
        <taxon>Fungi</taxon>
        <taxon>Dikarya</taxon>
        <taxon>Ascomycota</taxon>
        <taxon>Saccharomycotina</taxon>
        <taxon>Lipomycetes</taxon>
        <taxon>Lipomycetales</taxon>
        <taxon>Lipomycetaceae</taxon>
        <taxon>Lipomyces</taxon>
    </lineage>
</organism>
<feature type="region of interest" description="Disordered" evidence="1">
    <location>
        <begin position="424"/>
        <end position="452"/>
    </location>
</feature>
<feature type="compositionally biased region" description="Pro residues" evidence="1">
    <location>
        <begin position="345"/>
        <end position="357"/>
    </location>
</feature>
<feature type="region of interest" description="Disordered" evidence="1">
    <location>
        <begin position="340"/>
        <end position="405"/>
    </location>
</feature>
<feature type="region of interest" description="Disordered" evidence="1">
    <location>
        <begin position="1"/>
        <end position="75"/>
    </location>
</feature>
<feature type="region of interest" description="Disordered" evidence="1">
    <location>
        <begin position="241"/>
        <end position="263"/>
    </location>
</feature>
<dbReference type="RefSeq" id="XP_056047430.1">
    <property type="nucleotide sequence ID" value="XM_056186338.1"/>
</dbReference>
<feature type="region of interest" description="Disordered" evidence="1">
    <location>
        <begin position="121"/>
        <end position="164"/>
    </location>
</feature>
<dbReference type="Proteomes" id="UP001217417">
    <property type="component" value="Unassembled WGS sequence"/>
</dbReference>
<evidence type="ECO:0000313" key="2">
    <source>
        <dbReference type="EMBL" id="KAJ8103980.1"/>
    </source>
</evidence>